<keyword evidence="3" id="KW-1185">Reference proteome</keyword>
<keyword evidence="1" id="KW-0472">Membrane</keyword>
<keyword evidence="1" id="KW-1133">Transmembrane helix</keyword>
<feature type="transmembrane region" description="Helical" evidence="1">
    <location>
        <begin position="329"/>
        <end position="345"/>
    </location>
</feature>
<organism evidence="2 3">
    <name type="scientific">Solitalea longa</name>
    <dbReference type="NCBI Taxonomy" id="2079460"/>
    <lineage>
        <taxon>Bacteria</taxon>
        <taxon>Pseudomonadati</taxon>
        <taxon>Bacteroidota</taxon>
        <taxon>Sphingobacteriia</taxon>
        <taxon>Sphingobacteriales</taxon>
        <taxon>Sphingobacteriaceae</taxon>
        <taxon>Solitalea</taxon>
    </lineage>
</organism>
<feature type="transmembrane region" description="Helical" evidence="1">
    <location>
        <begin position="78"/>
        <end position="104"/>
    </location>
</feature>
<accession>A0A2S4ZZ62</accession>
<gene>
    <name evidence="2" type="ORF">C3K47_14685</name>
</gene>
<feature type="transmembrane region" description="Helical" evidence="1">
    <location>
        <begin position="357"/>
        <end position="377"/>
    </location>
</feature>
<protein>
    <submittedName>
        <fullName evidence="2">Quinol:cytochrome C oxidoreductase</fullName>
    </submittedName>
</protein>
<dbReference type="RefSeq" id="WP_103789911.1">
    <property type="nucleotide sequence ID" value="NZ_PQVF01000010.1"/>
</dbReference>
<evidence type="ECO:0000313" key="2">
    <source>
        <dbReference type="EMBL" id="POY35638.1"/>
    </source>
</evidence>
<evidence type="ECO:0000256" key="1">
    <source>
        <dbReference type="SAM" id="Phobius"/>
    </source>
</evidence>
<dbReference type="PANTHER" id="PTHR43044:SF1">
    <property type="entry name" value="QUINOL:CYTOCHROME C OXIDOREDUCTASE QUINONE-BINDING SUBUNIT 2"/>
    <property type="match status" value="1"/>
</dbReference>
<feature type="transmembrane region" description="Helical" evidence="1">
    <location>
        <begin position="43"/>
        <end position="66"/>
    </location>
</feature>
<dbReference type="EMBL" id="PQVF01000010">
    <property type="protein sequence ID" value="POY35638.1"/>
    <property type="molecule type" value="Genomic_DNA"/>
</dbReference>
<feature type="transmembrane region" description="Helical" evidence="1">
    <location>
        <begin position="298"/>
        <end position="317"/>
    </location>
</feature>
<dbReference type="Proteomes" id="UP000236893">
    <property type="component" value="Unassembled WGS sequence"/>
</dbReference>
<reference evidence="2 3" key="1">
    <citation type="submission" date="2018-01" db="EMBL/GenBank/DDBJ databases">
        <authorList>
            <person name="Gaut B.S."/>
            <person name="Morton B.R."/>
            <person name="Clegg M.T."/>
            <person name="Duvall M.R."/>
        </authorList>
    </citation>
    <scope>NUCLEOTIDE SEQUENCE [LARGE SCALE GENOMIC DNA]</scope>
    <source>
        <strain evidence="2 3">HR-AV</strain>
    </source>
</reference>
<feature type="transmembrane region" description="Helical" evidence="1">
    <location>
        <begin position="219"/>
        <end position="237"/>
    </location>
</feature>
<feature type="transmembrane region" description="Helical" evidence="1">
    <location>
        <begin position="257"/>
        <end position="278"/>
    </location>
</feature>
<proteinExistence type="predicted"/>
<name>A0A2S4ZZ62_9SPHI</name>
<feature type="transmembrane region" description="Helical" evidence="1">
    <location>
        <begin position="135"/>
        <end position="160"/>
    </location>
</feature>
<comment type="caution">
    <text evidence="2">The sequence shown here is derived from an EMBL/GenBank/DDBJ whole genome shotgun (WGS) entry which is preliminary data.</text>
</comment>
<dbReference type="AlphaFoldDB" id="A0A2S4ZZ62"/>
<dbReference type="PANTHER" id="PTHR43044">
    <property type="match status" value="1"/>
</dbReference>
<evidence type="ECO:0000313" key="3">
    <source>
        <dbReference type="Proteomes" id="UP000236893"/>
    </source>
</evidence>
<feature type="transmembrane region" description="Helical" evidence="1">
    <location>
        <begin position="180"/>
        <end position="199"/>
    </location>
</feature>
<feature type="transmembrane region" description="Helical" evidence="1">
    <location>
        <begin position="20"/>
        <end position="37"/>
    </location>
</feature>
<keyword evidence="1" id="KW-0812">Transmembrane</keyword>
<sequence>MQLDTSKQFEFSGKAKTYSLIAIVIGVVCIAAGFIIGDPHRTWANLLVCAYYMTCLSFAGMMFLAIQYVANAGWATSILRIPSAFTTVIPFAGVILFAVIFGGLSTHNLYEHWNAPGLTDPNSPNYDPLIDGKSAWLNVPFFVTRTALYVIVWGLFAYMLRKLTLKEDLEGGMESYNKSIKFSAIFCVIFGFTFPLFAFDTMMSVEAHWFSTMFGWWNLAALWVTGLSAIALTAILLKESGHLPWFNTSQLHDLGKLMFGFTIFWTYTWVGQFLLIWYANIPEELTYFVNRWEPEYKFLFWLDIVICFLVPFLLLMTSDNKRNFKRMKLAAIIILVGHWLDYYVMVMPGTVHGHRGFSYYEFGTLIGFAGLFAFLMLKGLSRAPLAPKNHPYFEESTHHHIPNI</sequence>
<dbReference type="OrthoDB" id="140980at2"/>